<evidence type="ECO:0000313" key="2">
    <source>
        <dbReference type="EMBL" id="CAA9521438.1"/>
    </source>
</evidence>
<proteinExistence type="predicted"/>
<feature type="compositionally biased region" description="Low complexity" evidence="1">
    <location>
        <begin position="437"/>
        <end position="449"/>
    </location>
</feature>
<reference evidence="2" key="1">
    <citation type="submission" date="2020-02" db="EMBL/GenBank/DDBJ databases">
        <authorList>
            <person name="Meier V. D."/>
        </authorList>
    </citation>
    <scope>NUCLEOTIDE SEQUENCE</scope>
    <source>
        <strain evidence="2">AVDCRST_MAG31</strain>
    </source>
</reference>
<feature type="compositionally biased region" description="Pro residues" evidence="1">
    <location>
        <begin position="214"/>
        <end position="226"/>
    </location>
</feature>
<feature type="compositionally biased region" description="Basic and acidic residues" evidence="1">
    <location>
        <begin position="145"/>
        <end position="159"/>
    </location>
</feature>
<feature type="compositionally biased region" description="Basic and acidic residues" evidence="1">
    <location>
        <begin position="322"/>
        <end position="333"/>
    </location>
</feature>
<feature type="non-terminal residue" evidence="2">
    <location>
        <position position="1"/>
    </location>
</feature>
<feature type="compositionally biased region" description="Basic and acidic residues" evidence="1">
    <location>
        <begin position="347"/>
        <end position="365"/>
    </location>
</feature>
<feature type="region of interest" description="Disordered" evidence="1">
    <location>
        <begin position="1"/>
        <end position="461"/>
    </location>
</feature>
<dbReference type="EMBL" id="CADCWA010000120">
    <property type="protein sequence ID" value="CAA9521438.1"/>
    <property type="molecule type" value="Genomic_DNA"/>
</dbReference>
<feature type="compositionally biased region" description="Low complexity" evidence="1">
    <location>
        <begin position="286"/>
        <end position="295"/>
    </location>
</feature>
<feature type="compositionally biased region" description="Basic residues" evidence="1">
    <location>
        <begin position="40"/>
        <end position="59"/>
    </location>
</feature>
<accession>A0A6J4TF06</accession>
<feature type="compositionally biased region" description="Basic residues" evidence="1">
    <location>
        <begin position="265"/>
        <end position="284"/>
    </location>
</feature>
<evidence type="ECO:0000256" key="1">
    <source>
        <dbReference type="SAM" id="MobiDB-lite"/>
    </source>
</evidence>
<feature type="non-terminal residue" evidence="2">
    <location>
        <position position="482"/>
    </location>
</feature>
<name>A0A6J4TF06_9SPHN</name>
<feature type="compositionally biased region" description="Basic residues" evidence="1">
    <location>
        <begin position="296"/>
        <end position="305"/>
    </location>
</feature>
<feature type="compositionally biased region" description="Basic and acidic residues" evidence="1">
    <location>
        <begin position="231"/>
        <end position="245"/>
    </location>
</feature>
<sequence>ERTRGHRHRLPCFRSGRADPTAAVGTGPGRDGRRGPAASRVRRAGARRGGSRRHRHRLPARCPAPPRRRRRPDRARPRRRARRSGRGARRPGRRGRAGRAQRPRPRGAPRRDGAAAGRRPGGPAGDGRRGRADRGPGGGRPARRAPPDGARRPRRDRGSAHLSRGVRRPPHAARPDRGAGALVRRPGHRLPPLGRGAGQRFLGSVRGRRRPPPGRHLPPVHHPPLSPLHAGHRDHAGGADADSGRHGPGGRRTAFPEICAGVRGGGRRQRPAGRHDHRRRRGAHHPGGSQRGRPAAVRRGRGRHQRAGDRKLQGAGPLADRQPPDRAGRLHRDPHVRRQHRAAGDPGRADADRRGGGRQCRHADAGGDGAGAGDQPADRVQPLAGGRAGDAGGVAQRSHRRRPDRGRRVTDPSQPAARRGDRHCHAVQHPDRGARGRAGPADAGAATRRSGGGQQRVRHHGDRLHGLSAVPRTCDCGRADWV</sequence>
<gene>
    <name evidence="2" type="ORF">AVDCRST_MAG31-1635</name>
</gene>
<dbReference type="AlphaFoldDB" id="A0A6J4TF06"/>
<protein>
    <submittedName>
        <fullName evidence="2">Mg/Co/Ni transporter MgtE, CBS domain-containing</fullName>
    </submittedName>
</protein>
<feature type="compositionally biased region" description="Basic residues" evidence="1">
    <location>
        <begin position="1"/>
        <end position="11"/>
    </location>
</feature>
<feature type="compositionally biased region" description="Basic residues" evidence="1">
    <location>
        <begin position="66"/>
        <end position="108"/>
    </location>
</feature>
<organism evidence="2">
    <name type="scientific">uncultured Sphingomonas sp</name>
    <dbReference type="NCBI Taxonomy" id="158754"/>
    <lineage>
        <taxon>Bacteria</taxon>
        <taxon>Pseudomonadati</taxon>
        <taxon>Pseudomonadota</taxon>
        <taxon>Alphaproteobacteria</taxon>
        <taxon>Sphingomonadales</taxon>
        <taxon>Sphingomonadaceae</taxon>
        <taxon>Sphingomonas</taxon>
        <taxon>environmental samples</taxon>
    </lineage>
</organism>